<dbReference type="Gene3D" id="2.60.120.330">
    <property type="entry name" value="B-lactam Antibiotic, Isopenicillin N Synthase, Chain"/>
    <property type="match status" value="1"/>
</dbReference>
<protein>
    <recommendedName>
        <fullName evidence="5">2-oxoglutarate-dependent dioxygenase DAO</fullName>
    </recommendedName>
    <alternativeName>
        <fullName evidence="6">Protein DIOXYGENASE FOR AUXIN OXIDATION</fullName>
    </alternativeName>
</protein>
<sequence>MGEAQIPHLDFCVGALGLEQKGTEEWKDMSKRVREACETHGCFLVAYDKIPMHQREEMIVKLEALFDLPEETKKKYTDGTFLRSYLRNSNESFGIPDATMFDVAQAFTSLMWPEGNTSFCETLHSMSSKMLELSFIILEMILSSFGLEKHYESDLGNNASSVRLIKYKAPLTNDQPAIGVLAHTDTSILTILCQNEVQGLEVLSKDGNWVPVIIPKGCFTVFVGDALQAWSNGRLWAPNHRVRMSGHEDRYSWGLFLSPKEGTSIEVPEELVDTDHPLRYRPFVHSDYLSFYLANLNTSHEVQDELLKIYAGV</sequence>
<evidence type="ECO:0000256" key="4">
    <source>
        <dbReference type="ARBA" id="ARBA00054658"/>
    </source>
</evidence>
<dbReference type="InterPro" id="IPR027443">
    <property type="entry name" value="IPNS-like_sf"/>
</dbReference>
<proteinExistence type="inferred from homology"/>
<dbReference type="FunFam" id="2.60.120.330:FF:000017">
    <property type="entry name" value="2-oxoglutarate-dependent dioxygenase DAO"/>
    <property type="match status" value="1"/>
</dbReference>
<comment type="similarity">
    <text evidence="7">Belongs to the iron/ascorbate-dependent oxidoreductase family.</text>
</comment>
<dbReference type="GO" id="GO:0046872">
    <property type="term" value="F:metal ion binding"/>
    <property type="evidence" value="ECO:0007669"/>
    <property type="project" value="UniProtKB-KW"/>
</dbReference>
<evidence type="ECO:0000256" key="6">
    <source>
        <dbReference type="ARBA" id="ARBA00076740"/>
    </source>
</evidence>
<evidence type="ECO:0000259" key="8">
    <source>
        <dbReference type="PROSITE" id="PS51471"/>
    </source>
</evidence>
<comment type="function">
    <text evidence="4">2-oxoglutarate-dependent dioxygenase essential for auxin catabolism and maintenance of auxin homeostasis in reproductive organs. Catalyzes the irreversible oxidation of indole-3-acetic acid (IAA) to the biologically inactive 2-oxoindole-3-acetic acid (OxIAA).</text>
</comment>
<dbReference type="InterPro" id="IPR005123">
    <property type="entry name" value="Oxoglu/Fe-dep_dioxygenase_dom"/>
</dbReference>
<dbReference type="PANTHER" id="PTHR47990">
    <property type="entry name" value="2-OXOGLUTARATE (2OG) AND FE(II)-DEPENDENT OXYGENASE SUPERFAMILY PROTEIN-RELATED"/>
    <property type="match status" value="1"/>
</dbReference>
<dbReference type="InterPro" id="IPR050231">
    <property type="entry name" value="Iron_ascorbate_oxido_reductase"/>
</dbReference>
<dbReference type="InterPro" id="IPR001261">
    <property type="entry name" value="ArgE/DapE_CS"/>
</dbReference>
<dbReference type="SUPFAM" id="SSF51197">
    <property type="entry name" value="Clavaminate synthase-like"/>
    <property type="match status" value="1"/>
</dbReference>
<gene>
    <name evidence="9" type="ORF">RJ640_028682</name>
</gene>
<feature type="domain" description="Fe2OG dioxygenase" evidence="8">
    <location>
        <begin position="158"/>
        <end position="259"/>
    </location>
</feature>
<dbReference type="GO" id="GO:0016705">
    <property type="term" value="F:oxidoreductase activity, acting on paired donors, with incorporation or reduction of molecular oxygen"/>
    <property type="evidence" value="ECO:0007669"/>
    <property type="project" value="UniProtKB-ARBA"/>
</dbReference>
<dbReference type="EMBL" id="JAVXUO010001897">
    <property type="protein sequence ID" value="KAK2978128.1"/>
    <property type="molecule type" value="Genomic_DNA"/>
</dbReference>
<dbReference type="AlphaFoldDB" id="A0AA88R2V5"/>
<keyword evidence="7" id="KW-0560">Oxidoreductase</keyword>
<evidence type="ECO:0000256" key="2">
    <source>
        <dbReference type="ARBA" id="ARBA00022801"/>
    </source>
</evidence>
<evidence type="ECO:0000256" key="5">
    <source>
        <dbReference type="ARBA" id="ARBA00074102"/>
    </source>
</evidence>
<dbReference type="Proteomes" id="UP001187471">
    <property type="component" value="Unassembled WGS sequence"/>
</dbReference>
<dbReference type="PROSITE" id="PS51471">
    <property type="entry name" value="FE2OG_OXY"/>
    <property type="match status" value="1"/>
</dbReference>
<keyword evidence="1 7" id="KW-0479">Metal-binding</keyword>
<accession>A0AA88R2V5</accession>
<dbReference type="Pfam" id="PF03171">
    <property type="entry name" value="2OG-FeII_Oxy"/>
    <property type="match status" value="1"/>
</dbReference>
<evidence type="ECO:0000313" key="10">
    <source>
        <dbReference type="Proteomes" id="UP001187471"/>
    </source>
</evidence>
<reference evidence="9" key="1">
    <citation type="submission" date="2022-12" db="EMBL/GenBank/DDBJ databases">
        <title>Draft genome assemblies for two species of Escallonia (Escalloniales).</title>
        <authorList>
            <person name="Chanderbali A."/>
            <person name="Dervinis C."/>
            <person name="Anghel I."/>
            <person name="Soltis D."/>
            <person name="Soltis P."/>
            <person name="Zapata F."/>
        </authorList>
    </citation>
    <scope>NUCLEOTIDE SEQUENCE</scope>
    <source>
        <strain evidence="9">UCBG92.1500</strain>
        <tissue evidence="9">Leaf</tissue>
    </source>
</reference>
<evidence type="ECO:0000256" key="7">
    <source>
        <dbReference type="RuleBase" id="RU003682"/>
    </source>
</evidence>
<dbReference type="Pfam" id="PF14226">
    <property type="entry name" value="DIOX_N"/>
    <property type="match status" value="1"/>
</dbReference>
<dbReference type="InterPro" id="IPR044861">
    <property type="entry name" value="IPNS-like_FE2OG_OXY"/>
</dbReference>
<evidence type="ECO:0000256" key="1">
    <source>
        <dbReference type="ARBA" id="ARBA00022723"/>
    </source>
</evidence>
<organism evidence="9 10">
    <name type="scientific">Escallonia rubra</name>
    <dbReference type="NCBI Taxonomy" id="112253"/>
    <lineage>
        <taxon>Eukaryota</taxon>
        <taxon>Viridiplantae</taxon>
        <taxon>Streptophyta</taxon>
        <taxon>Embryophyta</taxon>
        <taxon>Tracheophyta</taxon>
        <taxon>Spermatophyta</taxon>
        <taxon>Magnoliopsida</taxon>
        <taxon>eudicotyledons</taxon>
        <taxon>Gunneridae</taxon>
        <taxon>Pentapetalae</taxon>
        <taxon>asterids</taxon>
        <taxon>campanulids</taxon>
        <taxon>Escalloniales</taxon>
        <taxon>Escalloniaceae</taxon>
        <taxon>Escallonia</taxon>
    </lineage>
</organism>
<keyword evidence="2" id="KW-0378">Hydrolase</keyword>
<keyword evidence="10" id="KW-1185">Reference proteome</keyword>
<comment type="caution">
    <text evidence="9">The sequence shown here is derived from an EMBL/GenBank/DDBJ whole genome shotgun (WGS) entry which is preliminary data.</text>
</comment>
<dbReference type="InterPro" id="IPR026992">
    <property type="entry name" value="DIOX_N"/>
</dbReference>
<evidence type="ECO:0000256" key="3">
    <source>
        <dbReference type="ARBA" id="ARBA00023004"/>
    </source>
</evidence>
<dbReference type="PROSITE" id="PS00758">
    <property type="entry name" value="ARGE_DAPE_CPG2_1"/>
    <property type="match status" value="1"/>
</dbReference>
<keyword evidence="3 7" id="KW-0408">Iron</keyword>
<name>A0AA88R2V5_9ASTE</name>
<evidence type="ECO:0000313" key="9">
    <source>
        <dbReference type="EMBL" id="KAK2978128.1"/>
    </source>
</evidence>